<dbReference type="PANTHER" id="PTHR30203:SF32">
    <property type="entry name" value="CATION EFFLUX SYSTEM PROTEIN CUSC"/>
    <property type="match status" value="1"/>
</dbReference>
<protein>
    <submittedName>
        <fullName evidence="5">Multidrug efflux system outer membrane protein</fullName>
    </submittedName>
</protein>
<keyword evidence="2" id="KW-0812">Transmembrane</keyword>
<name>A0A7W8HK23_9BURK</name>
<evidence type="ECO:0000313" key="5">
    <source>
        <dbReference type="EMBL" id="MBB5273470.1"/>
    </source>
</evidence>
<feature type="region of interest" description="Disordered" evidence="4">
    <location>
        <begin position="510"/>
        <end position="532"/>
    </location>
</feature>
<proteinExistence type="inferred from homology"/>
<organism evidence="5 6">
    <name type="scientific">Quisquiliibacterium transsilvanicum</name>
    <dbReference type="NCBI Taxonomy" id="1549638"/>
    <lineage>
        <taxon>Bacteria</taxon>
        <taxon>Pseudomonadati</taxon>
        <taxon>Pseudomonadota</taxon>
        <taxon>Betaproteobacteria</taxon>
        <taxon>Burkholderiales</taxon>
        <taxon>Burkholderiaceae</taxon>
        <taxon>Quisquiliibacterium</taxon>
    </lineage>
</organism>
<evidence type="ECO:0000256" key="1">
    <source>
        <dbReference type="ARBA" id="ARBA00007613"/>
    </source>
</evidence>
<evidence type="ECO:0000256" key="4">
    <source>
        <dbReference type="SAM" id="MobiDB-lite"/>
    </source>
</evidence>
<comment type="similarity">
    <text evidence="1 2">Belongs to the outer membrane factor (OMF) (TC 1.B.17) family.</text>
</comment>
<gene>
    <name evidence="5" type="ORF">HNQ70_003500</name>
</gene>
<keyword evidence="6" id="KW-1185">Reference proteome</keyword>
<dbReference type="Gene3D" id="2.20.200.10">
    <property type="entry name" value="Outer membrane efflux proteins (OEP)"/>
    <property type="match status" value="1"/>
</dbReference>
<comment type="caution">
    <text evidence="5">The sequence shown here is derived from an EMBL/GenBank/DDBJ whole genome shotgun (WGS) entry which is preliminary data.</text>
</comment>
<keyword evidence="3" id="KW-0175">Coiled coil</keyword>
<dbReference type="EMBL" id="JACHGB010000007">
    <property type="protein sequence ID" value="MBB5273470.1"/>
    <property type="molecule type" value="Genomic_DNA"/>
</dbReference>
<keyword evidence="2" id="KW-1134">Transmembrane beta strand</keyword>
<keyword evidence="2" id="KW-0472">Membrane</keyword>
<dbReference type="AlphaFoldDB" id="A0A7W8HK23"/>
<sequence>MKRGIEAGEPMTGRRSGSGEGRGAMPATGLRAPLAAIAAALLAAGCSFAPVHERPVAPVAAEWRDAAAVQRAGAAAEAQAVAAADIGWREFYAEPALQELIARALEHNRDLRMAVLNIEAARAQYGIQRADRLPGIGAGASATRQRVPADLSPSGSSRVAEQYDATIGISAFELDFFGRVRNLGEAALAEYLATAEARRAAQIALVAQVAGTWVSGLAASEQLALLDRTLQAREDSLRLIRLRYDGGAASELEVRQAEGLVESARADRADAQRDRLQARNALELLVGQPVDDASLGVKPLAAVALPQAPAAGLPSALLERRPDILAAEERLRGASASIGAARAAFFPRITLTGAVGTASSDLDGLFGGGSGIWSFLPRITLPIFDGGRNQAGLDLAEVRRDLAVAGYEKTVQLAFREVADALAARSTIGSRLAARQAQVAAAARSLELAELRYRGGVDSQLQWLDAQRSLLGAEQALLGARVAQAANLVELYKVLGGGWLERSPAAAPAAGDAKGAAAVPGGQGAAPSGTAS</sequence>
<dbReference type="InterPro" id="IPR010131">
    <property type="entry name" value="MdtP/NodT-like"/>
</dbReference>
<evidence type="ECO:0000256" key="3">
    <source>
        <dbReference type="SAM" id="Coils"/>
    </source>
</evidence>
<reference evidence="5 6" key="1">
    <citation type="submission" date="2020-08" db="EMBL/GenBank/DDBJ databases">
        <title>Genomic Encyclopedia of Type Strains, Phase IV (KMG-IV): sequencing the most valuable type-strain genomes for metagenomic binning, comparative biology and taxonomic classification.</title>
        <authorList>
            <person name="Goeker M."/>
        </authorList>
    </citation>
    <scope>NUCLEOTIDE SEQUENCE [LARGE SCALE GENOMIC DNA]</scope>
    <source>
        <strain evidence="5 6">DSM 29781</strain>
    </source>
</reference>
<evidence type="ECO:0000313" key="6">
    <source>
        <dbReference type="Proteomes" id="UP000532440"/>
    </source>
</evidence>
<dbReference type="SUPFAM" id="SSF56954">
    <property type="entry name" value="Outer membrane efflux proteins (OEP)"/>
    <property type="match status" value="1"/>
</dbReference>
<evidence type="ECO:0000256" key="2">
    <source>
        <dbReference type="RuleBase" id="RU362097"/>
    </source>
</evidence>
<dbReference type="NCBIfam" id="TIGR01845">
    <property type="entry name" value="outer_NodT"/>
    <property type="match status" value="1"/>
</dbReference>
<feature type="coiled-coil region" evidence="3">
    <location>
        <begin position="254"/>
        <end position="281"/>
    </location>
</feature>
<dbReference type="PANTHER" id="PTHR30203">
    <property type="entry name" value="OUTER MEMBRANE CATION EFFLUX PROTEIN"/>
    <property type="match status" value="1"/>
</dbReference>
<dbReference type="Gene3D" id="1.20.1600.10">
    <property type="entry name" value="Outer membrane efflux proteins (OEP)"/>
    <property type="match status" value="1"/>
</dbReference>
<dbReference type="Pfam" id="PF02321">
    <property type="entry name" value="OEP"/>
    <property type="match status" value="2"/>
</dbReference>
<feature type="region of interest" description="Disordered" evidence="4">
    <location>
        <begin position="1"/>
        <end position="25"/>
    </location>
</feature>
<comment type="subcellular location">
    <subcellularLocation>
        <location evidence="2">Cell membrane</location>
        <topology evidence="2">Lipid-anchor</topology>
    </subcellularLocation>
</comment>
<dbReference type="Proteomes" id="UP000532440">
    <property type="component" value="Unassembled WGS sequence"/>
</dbReference>
<accession>A0A7W8HK23</accession>
<dbReference type="InterPro" id="IPR003423">
    <property type="entry name" value="OMP_efflux"/>
</dbReference>
<dbReference type="GO" id="GO:0015562">
    <property type="term" value="F:efflux transmembrane transporter activity"/>
    <property type="evidence" value="ECO:0007669"/>
    <property type="project" value="InterPro"/>
</dbReference>
<keyword evidence="2" id="KW-0449">Lipoprotein</keyword>
<dbReference type="GO" id="GO:0005886">
    <property type="term" value="C:plasma membrane"/>
    <property type="evidence" value="ECO:0007669"/>
    <property type="project" value="UniProtKB-SubCell"/>
</dbReference>
<keyword evidence="2" id="KW-0564">Palmitate</keyword>